<dbReference type="EMBL" id="CP016094">
    <property type="protein sequence ID" value="AOS46292.1"/>
    <property type="molecule type" value="Genomic_DNA"/>
</dbReference>
<dbReference type="CDD" id="cd00088">
    <property type="entry name" value="HPT"/>
    <property type="match status" value="1"/>
</dbReference>
<evidence type="ECO:0000313" key="4">
    <source>
        <dbReference type="Proteomes" id="UP000095228"/>
    </source>
</evidence>
<feature type="domain" description="HPt" evidence="2">
    <location>
        <begin position="20"/>
        <end position="113"/>
    </location>
</feature>
<sequence length="114" mass="12146">MNPAVDPQAIAALRELNPEDPAFLRELIDVFLEDVPQRIAEIERALATSDAPLLTRAAHTIKGSGSNFGTAGLGHVSFEMEKQGKAGAFADAAATLPALKTEFALVAEALKQYR</sequence>
<evidence type="ECO:0000313" key="3">
    <source>
        <dbReference type="EMBL" id="AOS46292.1"/>
    </source>
</evidence>
<reference evidence="3 4" key="1">
    <citation type="submission" date="2016-06" db="EMBL/GenBank/DDBJ databases">
        <title>Three novel species with peptidoglycan cell walls form the new genus Lacunisphaera gen. nov. in the family Opitutaceae of the verrucomicrobial subdivision 4.</title>
        <authorList>
            <person name="Rast P."/>
            <person name="Gloeckner I."/>
            <person name="Jogler M."/>
            <person name="Boedeker C."/>
            <person name="Jeske O."/>
            <person name="Wiegand S."/>
            <person name="Reinhardt R."/>
            <person name="Schumann P."/>
            <person name="Rohde M."/>
            <person name="Spring S."/>
            <person name="Gloeckner F.O."/>
            <person name="Jogler C."/>
        </authorList>
    </citation>
    <scope>NUCLEOTIDE SEQUENCE [LARGE SCALE GENOMIC DNA]</scope>
    <source>
        <strain evidence="3 4">IG16b</strain>
    </source>
</reference>
<dbReference type="InterPro" id="IPR008207">
    <property type="entry name" value="Sig_transdc_His_kin_Hpt_dom"/>
</dbReference>
<dbReference type="KEGG" id="obg:Verru16b_03393"/>
<proteinExistence type="predicted"/>
<dbReference type="Gene3D" id="1.20.120.160">
    <property type="entry name" value="HPT domain"/>
    <property type="match status" value="1"/>
</dbReference>
<keyword evidence="1" id="KW-0597">Phosphoprotein</keyword>
<dbReference type="AlphaFoldDB" id="A0A1D8AZH1"/>
<gene>
    <name evidence="3" type="ORF">Verru16b_03393</name>
</gene>
<dbReference type="RefSeq" id="WP_069963363.1">
    <property type="nucleotide sequence ID" value="NZ_CP016094.1"/>
</dbReference>
<name>A0A1D8AZH1_9BACT</name>
<dbReference type="STRING" id="1838286.Verru16b_03393"/>
<dbReference type="Proteomes" id="UP000095228">
    <property type="component" value="Chromosome"/>
</dbReference>
<protein>
    <submittedName>
        <fullName evidence="3">Hpt domain protein</fullName>
    </submittedName>
</protein>
<keyword evidence="4" id="KW-1185">Reference proteome</keyword>
<dbReference type="PROSITE" id="PS50894">
    <property type="entry name" value="HPT"/>
    <property type="match status" value="1"/>
</dbReference>
<dbReference type="GO" id="GO:0000160">
    <property type="term" value="P:phosphorelay signal transduction system"/>
    <property type="evidence" value="ECO:0007669"/>
    <property type="project" value="InterPro"/>
</dbReference>
<accession>A0A1D8AZH1</accession>
<dbReference type="SMART" id="SM00073">
    <property type="entry name" value="HPT"/>
    <property type="match status" value="1"/>
</dbReference>
<feature type="modified residue" description="Phosphohistidine" evidence="1">
    <location>
        <position position="59"/>
    </location>
</feature>
<dbReference type="SUPFAM" id="SSF47226">
    <property type="entry name" value="Histidine-containing phosphotransfer domain, HPT domain"/>
    <property type="match status" value="1"/>
</dbReference>
<dbReference type="Pfam" id="PF01627">
    <property type="entry name" value="Hpt"/>
    <property type="match status" value="1"/>
</dbReference>
<dbReference type="OrthoDB" id="196668at2"/>
<dbReference type="GO" id="GO:0004672">
    <property type="term" value="F:protein kinase activity"/>
    <property type="evidence" value="ECO:0007669"/>
    <property type="project" value="UniProtKB-ARBA"/>
</dbReference>
<evidence type="ECO:0000256" key="1">
    <source>
        <dbReference type="PROSITE-ProRule" id="PRU00110"/>
    </source>
</evidence>
<evidence type="ECO:0000259" key="2">
    <source>
        <dbReference type="PROSITE" id="PS50894"/>
    </source>
</evidence>
<organism evidence="3 4">
    <name type="scientific">Lacunisphaera limnophila</name>
    <dbReference type="NCBI Taxonomy" id="1838286"/>
    <lineage>
        <taxon>Bacteria</taxon>
        <taxon>Pseudomonadati</taxon>
        <taxon>Verrucomicrobiota</taxon>
        <taxon>Opitutia</taxon>
        <taxon>Opitutales</taxon>
        <taxon>Opitutaceae</taxon>
        <taxon>Lacunisphaera</taxon>
    </lineage>
</organism>
<dbReference type="InterPro" id="IPR036641">
    <property type="entry name" value="HPT_dom_sf"/>
</dbReference>